<dbReference type="EMBL" id="LFZO01000086">
    <property type="protein sequence ID" value="KXT14293.1"/>
    <property type="molecule type" value="Genomic_DNA"/>
</dbReference>
<protein>
    <recommendedName>
        <fullName evidence="4">Thioredoxin domain-containing protein</fullName>
    </recommendedName>
</protein>
<feature type="compositionally biased region" description="Low complexity" evidence="1">
    <location>
        <begin position="34"/>
        <end position="61"/>
    </location>
</feature>
<feature type="non-terminal residue" evidence="2">
    <location>
        <position position="1"/>
    </location>
</feature>
<evidence type="ECO:0008006" key="4">
    <source>
        <dbReference type="Google" id="ProtNLM"/>
    </source>
</evidence>
<gene>
    <name evidence="2" type="ORF">AC579_8423</name>
</gene>
<reference evidence="2 3" key="1">
    <citation type="submission" date="2015-07" db="EMBL/GenBank/DDBJ databases">
        <title>Comparative genomics of the Sigatoka disease complex on banana suggests a link between parallel evolutionary changes in Pseudocercospora fijiensis and Pseudocercospora eumusae and increased virulence on the banana host.</title>
        <authorList>
            <person name="Chang T.-C."/>
            <person name="Salvucci A."/>
            <person name="Crous P.W."/>
            <person name="Stergiopoulos I."/>
        </authorList>
    </citation>
    <scope>NUCLEOTIDE SEQUENCE [LARGE SCALE GENOMIC DNA]</scope>
    <source>
        <strain evidence="2 3">CBS 116634</strain>
    </source>
</reference>
<feature type="region of interest" description="Disordered" evidence="1">
    <location>
        <begin position="27"/>
        <end position="61"/>
    </location>
</feature>
<dbReference type="SUPFAM" id="SSF52833">
    <property type="entry name" value="Thioredoxin-like"/>
    <property type="match status" value="1"/>
</dbReference>
<dbReference type="InterPro" id="IPR036249">
    <property type="entry name" value="Thioredoxin-like_sf"/>
</dbReference>
<comment type="caution">
    <text evidence="2">The sequence shown here is derived from an EMBL/GenBank/DDBJ whole genome shotgun (WGS) entry which is preliminary data.</text>
</comment>
<proteinExistence type="predicted"/>
<evidence type="ECO:0000256" key="1">
    <source>
        <dbReference type="SAM" id="MobiDB-lite"/>
    </source>
</evidence>
<keyword evidence="3" id="KW-1185">Reference proteome</keyword>
<name>A0A139IHQ0_9PEZI</name>
<dbReference type="Proteomes" id="UP000073492">
    <property type="component" value="Unassembled WGS sequence"/>
</dbReference>
<evidence type="ECO:0000313" key="3">
    <source>
        <dbReference type="Proteomes" id="UP000073492"/>
    </source>
</evidence>
<dbReference type="OrthoDB" id="3639493at2759"/>
<dbReference type="AlphaFoldDB" id="A0A139IHQ0"/>
<sequence length="180" mass="19262">RKLDQLRYVTCRAGGLHCIRCDNTDTAPGTTYKQSSRPPSTESSDSTTTPQQASTTSTTTAKSTTSIKQLTTFKMVYKLISNVAELETAKAAADKYVFFNIVEGAFEGIHADRLAEYSEKHAATTDTYAVNASATPDLKAALGVDALPAAVIYKNGADVKTISPLNRETSQAEIEATLTS</sequence>
<organism evidence="2 3">
    <name type="scientific">Pseudocercospora musae</name>
    <dbReference type="NCBI Taxonomy" id="113226"/>
    <lineage>
        <taxon>Eukaryota</taxon>
        <taxon>Fungi</taxon>
        <taxon>Dikarya</taxon>
        <taxon>Ascomycota</taxon>
        <taxon>Pezizomycotina</taxon>
        <taxon>Dothideomycetes</taxon>
        <taxon>Dothideomycetidae</taxon>
        <taxon>Mycosphaerellales</taxon>
        <taxon>Mycosphaerellaceae</taxon>
        <taxon>Pseudocercospora</taxon>
    </lineage>
</organism>
<accession>A0A139IHQ0</accession>
<dbReference type="Gene3D" id="3.40.30.10">
    <property type="entry name" value="Glutaredoxin"/>
    <property type="match status" value="1"/>
</dbReference>
<evidence type="ECO:0000313" key="2">
    <source>
        <dbReference type="EMBL" id="KXT14293.1"/>
    </source>
</evidence>